<dbReference type="STRING" id="578462.A0A0L0T9M6"/>
<dbReference type="Pfam" id="PF10350">
    <property type="entry name" value="DUF2428"/>
    <property type="match status" value="1"/>
</dbReference>
<evidence type="ECO:0000259" key="6">
    <source>
        <dbReference type="Pfam" id="PF25151"/>
    </source>
</evidence>
<evidence type="ECO:0000313" key="8">
    <source>
        <dbReference type="Proteomes" id="UP000054350"/>
    </source>
</evidence>
<evidence type="ECO:0000256" key="1">
    <source>
        <dbReference type="ARBA" id="ARBA00010409"/>
    </source>
</evidence>
<feature type="domain" description="DUF2428" evidence="4">
    <location>
        <begin position="855"/>
        <end position="1077"/>
    </location>
</feature>
<dbReference type="eggNOG" id="KOG1810">
    <property type="taxonomic scope" value="Eukaryota"/>
</dbReference>
<dbReference type="GO" id="GO:0005829">
    <property type="term" value="C:cytosol"/>
    <property type="evidence" value="ECO:0007669"/>
    <property type="project" value="TreeGrafter"/>
</dbReference>
<reference evidence="7 8" key="1">
    <citation type="submission" date="2009-11" db="EMBL/GenBank/DDBJ databases">
        <title>Annotation of Allomyces macrogynus ATCC 38327.</title>
        <authorList>
            <consortium name="The Broad Institute Genome Sequencing Platform"/>
            <person name="Russ C."/>
            <person name="Cuomo C."/>
            <person name="Burger G."/>
            <person name="Gray M.W."/>
            <person name="Holland P.W.H."/>
            <person name="King N."/>
            <person name="Lang F.B.F."/>
            <person name="Roger A.J."/>
            <person name="Ruiz-Trillo I."/>
            <person name="Young S.K."/>
            <person name="Zeng Q."/>
            <person name="Gargeya S."/>
            <person name="Fitzgerald M."/>
            <person name="Haas B."/>
            <person name="Abouelleil A."/>
            <person name="Alvarado L."/>
            <person name="Arachchi H.M."/>
            <person name="Berlin A."/>
            <person name="Chapman S.B."/>
            <person name="Gearin G."/>
            <person name="Goldberg J."/>
            <person name="Griggs A."/>
            <person name="Gujja S."/>
            <person name="Hansen M."/>
            <person name="Heiman D."/>
            <person name="Howarth C."/>
            <person name="Larimer J."/>
            <person name="Lui A."/>
            <person name="MacDonald P.J.P."/>
            <person name="McCowen C."/>
            <person name="Montmayeur A."/>
            <person name="Murphy C."/>
            <person name="Neiman D."/>
            <person name="Pearson M."/>
            <person name="Priest M."/>
            <person name="Roberts A."/>
            <person name="Saif S."/>
            <person name="Shea T."/>
            <person name="Sisk P."/>
            <person name="Stolte C."/>
            <person name="Sykes S."/>
            <person name="Wortman J."/>
            <person name="Nusbaum C."/>
            <person name="Birren B."/>
        </authorList>
    </citation>
    <scope>NUCLEOTIDE SEQUENCE [LARGE SCALE GENOMIC DNA]</scope>
    <source>
        <strain evidence="7 8">ATCC 38327</strain>
    </source>
</reference>
<dbReference type="Pfam" id="PF25150">
    <property type="entry name" value="TPR_Trm732"/>
    <property type="match status" value="1"/>
</dbReference>
<evidence type="ECO:0000259" key="5">
    <source>
        <dbReference type="Pfam" id="PF25150"/>
    </source>
</evidence>
<feature type="domain" description="tRNA (32-2'-O)-methyltransferase regulator THADA-like C-terminal TPR repeats region" evidence="6">
    <location>
        <begin position="1080"/>
        <end position="1234"/>
    </location>
</feature>
<dbReference type="EMBL" id="GG745372">
    <property type="protein sequence ID" value="KNE71473.1"/>
    <property type="molecule type" value="Genomic_DNA"/>
</dbReference>
<sequence>MIIQFPDRVALASSANDQRPPPSGPVTNLWATLTTPASNATLKDQDSAMRKIVSTLQRANNGPDTDSSEQFARTVMIPAATTAFFDPRNTHARKSILYFLNSLATGNDDMVPSTLVAHWPQDLPADVQYQLLQTLILTPTGDAAVRLRTPRLAAQLTPVITALATGTRSVTAAAEALAALKTLVLVLPRTTLADSADLLAACRAVVANHANLDLDHVRLAGMVAVHLTHSTAPTPAVAGEAILAWADACTETIPRAIVLRAMLVCSFGAQMRESAPALLNHAGSRVLEALERGGLDPASKVVLFEALVAFCESSGISDGTKGAGAAGKKGKKKDKRGPSPALSSSPSPSPAPPSHAVPADLIDRLVATAWAHLEDAADAVKYMMLCSLMPVVGVAHLHERDPTILCAAFSAMDHTATVGRVADVVAQWMTLAKAAKLSAQFMPVYHELAFTSLVHENAVIRRHFATHLLKRMLAAENDLYASLIASIRGIAPADPASQHALEALVAVERVARALDLPATATTSSTDALMRACTHPSSSLRTDALGLLSDVKRHTQPLTTSDLAFLQSFLRHNLADASPEFRENMQARLGKIFDRMRHSAYALHRTATRIPPNAPPEVLAAARDAQTLVDVYRAFLAWTVDAAMAWLVPGVTYPRALSVLLVIEALLATFGPGDRRRVPMPHGFNAEHCAVPEFPFDIPLDTFRNATTLLDVVRTCPYDEIQGAAHRLLVQLPAGCADVVRRAGGARAVLEHGAKWMASPRACDAQAGAVIVDVAYIVRAKAAADAASVDDGMDVDDADLRADQFIAHFTTLAHAQMDRARANLVEAAAADPLPATFLAVRQIMRRLPAAEVDAMSMLQLAKDACQIVLPILADVSPEGNLPEDVREDVDGDEATETSQLVLSYSWRVVKQACDLLGGVAAKIAVKGNAEFFRQTGEYFIGLMQTIRHRGAFSAVSPNLIVLCDRITEETDQVKMWLQDTLHSVADTDFSVTRRSGGLPYLIVALVTSPGCRKWLPITFAHLFDAVDAAPAQAAVEVQVNCMNVLRRLFEDSQLAKDAAASIGPGFMLAIRKLTHADWGVRNAGLMLFSTLINRIFGSKKVKDERHVLNKVTGKEFFHRFPALHAFLLEHLGLAAAAEDSAASAALFPLLTLLARMAPSVFDAANAHLSLAAFVPVGMACAASRQWKVREMAAEAMVSLVSADAVAEHCAAVIRDRIPNAGHNAVHGYLLQLRALVRHYPTAISGSAAVALAHQLRGARASNYALAVAFELCAATWPAFGDLAAAWLAEGISGYGADLVRVQLATAALATARSAVVVPALLRDTDDQVRGVVLDHLAAATTIPPAARDALVAMLANGTKSIRDARLIKLAAAHDLPVPAVRLAATLDAVRAGPLSVQCPLIHVLAAQAADLFVAAFTEWTHPDVPLPLRSACAASMAAAIPPLAGSHRATVLWLATTRLVQDDDEDVRATTAQVLSAHLLDSTPTHYAAMVPAAIAALVKQFDMRAHFQQVLDDLQRAAAQASAEKDDHVLFDKEDANLFKEKHVEAVLVLRAMGGEGVVMRCGEVLHQAAQLAQAHLVPLAAAETAVGEDAGVPRLVAELLGLGESGKEEPVIISS</sequence>
<gene>
    <name evidence="7" type="ORF">AMAG_15699</name>
</gene>
<keyword evidence="2" id="KW-0819">tRNA processing</keyword>
<evidence type="ECO:0000259" key="4">
    <source>
        <dbReference type="Pfam" id="PF10350"/>
    </source>
</evidence>
<dbReference type="InterPro" id="IPR016024">
    <property type="entry name" value="ARM-type_fold"/>
</dbReference>
<evidence type="ECO:0000256" key="2">
    <source>
        <dbReference type="ARBA" id="ARBA00022694"/>
    </source>
</evidence>
<dbReference type="OrthoDB" id="73997at2759"/>
<dbReference type="InterPro" id="IPR051954">
    <property type="entry name" value="tRNA_methyltransferase_THADA"/>
</dbReference>
<evidence type="ECO:0000313" key="7">
    <source>
        <dbReference type="EMBL" id="KNE71473.1"/>
    </source>
</evidence>
<evidence type="ECO:0000256" key="3">
    <source>
        <dbReference type="SAM" id="MobiDB-lite"/>
    </source>
</evidence>
<dbReference type="GO" id="GO:0030488">
    <property type="term" value="P:tRNA methylation"/>
    <property type="evidence" value="ECO:0007669"/>
    <property type="project" value="TreeGrafter"/>
</dbReference>
<name>A0A0L0T9M6_ALLM3</name>
<dbReference type="InterPro" id="IPR019442">
    <property type="entry name" value="THADA/TRM732_DUF2428"/>
</dbReference>
<protein>
    <submittedName>
        <fullName evidence="7">Uncharacterized protein</fullName>
    </submittedName>
</protein>
<dbReference type="PANTHER" id="PTHR14387">
    <property type="entry name" value="THADA/DEATH RECEPTOR INTERACTING PROTEIN"/>
    <property type="match status" value="1"/>
</dbReference>
<dbReference type="InterPro" id="IPR056843">
    <property type="entry name" value="THADA-like_TPR"/>
</dbReference>
<dbReference type="SUPFAM" id="SSF48371">
    <property type="entry name" value="ARM repeat"/>
    <property type="match status" value="1"/>
</dbReference>
<dbReference type="PANTHER" id="PTHR14387:SF0">
    <property type="entry name" value="DUF2428 DOMAIN-CONTAINING PROTEIN"/>
    <property type="match status" value="1"/>
</dbReference>
<dbReference type="Proteomes" id="UP000054350">
    <property type="component" value="Unassembled WGS sequence"/>
</dbReference>
<dbReference type="InterPro" id="IPR056842">
    <property type="entry name" value="THADA-like_TPR_C"/>
</dbReference>
<accession>A0A0L0T9M6</accession>
<reference evidence="8" key="2">
    <citation type="submission" date="2009-11" db="EMBL/GenBank/DDBJ databases">
        <title>The Genome Sequence of Allomyces macrogynus strain ATCC 38327.</title>
        <authorList>
            <consortium name="The Broad Institute Genome Sequencing Platform"/>
            <person name="Russ C."/>
            <person name="Cuomo C."/>
            <person name="Shea T."/>
            <person name="Young S.K."/>
            <person name="Zeng Q."/>
            <person name="Koehrsen M."/>
            <person name="Haas B."/>
            <person name="Borodovsky M."/>
            <person name="Guigo R."/>
            <person name="Alvarado L."/>
            <person name="Berlin A."/>
            <person name="Borenstein D."/>
            <person name="Chen Z."/>
            <person name="Engels R."/>
            <person name="Freedman E."/>
            <person name="Gellesch M."/>
            <person name="Goldberg J."/>
            <person name="Griggs A."/>
            <person name="Gujja S."/>
            <person name="Heiman D."/>
            <person name="Hepburn T."/>
            <person name="Howarth C."/>
            <person name="Jen D."/>
            <person name="Larson L."/>
            <person name="Lewis B."/>
            <person name="Mehta T."/>
            <person name="Park D."/>
            <person name="Pearson M."/>
            <person name="Roberts A."/>
            <person name="Saif S."/>
            <person name="Shenoy N."/>
            <person name="Sisk P."/>
            <person name="Stolte C."/>
            <person name="Sykes S."/>
            <person name="Walk T."/>
            <person name="White J."/>
            <person name="Yandava C."/>
            <person name="Burger G."/>
            <person name="Gray M.W."/>
            <person name="Holland P.W.H."/>
            <person name="King N."/>
            <person name="Lang F.B.F."/>
            <person name="Roger A.J."/>
            <person name="Ruiz-Trillo I."/>
            <person name="Lander E."/>
            <person name="Nusbaum C."/>
        </authorList>
    </citation>
    <scope>NUCLEOTIDE SEQUENCE [LARGE SCALE GENOMIC DNA]</scope>
    <source>
        <strain evidence="8">ATCC 38327</strain>
    </source>
</reference>
<proteinExistence type="inferred from homology"/>
<keyword evidence="8" id="KW-1185">Reference proteome</keyword>
<dbReference type="VEuPathDB" id="FungiDB:AMAG_15699"/>
<feature type="region of interest" description="Disordered" evidence="3">
    <location>
        <begin position="317"/>
        <end position="355"/>
    </location>
</feature>
<comment type="similarity">
    <text evidence="1">Belongs to the THADA family.</text>
</comment>
<feature type="domain" description="tRNA (32-2'-O)-methyltransferase regulator THADA-like TPR repeats region" evidence="5">
    <location>
        <begin position="450"/>
        <end position="720"/>
    </location>
</feature>
<organism evidence="7 8">
    <name type="scientific">Allomyces macrogynus (strain ATCC 38327)</name>
    <name type="common">Allomyces javanicus var. macrogynus</name>
    <dbReference type="NCBI Taxonomy" id="578462"/>
    <lineage>
        <taxon>Eukaryota</taxon>
        <taxon>Fungi</taxon>
        <taxon>Fungi incertae sedis</taxon>
        <taxon>Blastocladiomycota</taxon>
        <taxon>Blastocladiomycetes</taxon>
        <taxon>Blastocladiales</taxon>
        <taxon>Blastocladiaceae</taxon>
        <taxon>Allomyces</taxon>
    </lineage>
</organism>
<dbReference type="Pfam" id="PF25151">
    <property type="entry name" value="TPR_Trm732_C"/>
    <property type="match status" value="1"/>
</dbReference>